<dbReference type="Proteomes" id="UP001256827">
    <property type="component" value="Chromosome"/>
</dbReference>
<organism evidence="7 8">
    <name type="scientific">Brevibacillus brevis</name>
    <name type="common">Bacillus brevis</name>
    <dbReference type="NCBI Taxonomy" id="1393"/>
    <lineage>
        <taxon>Bacteria</taxon>
        <taxon>Bacillati</taxon>
        <taxon>Bacillota</taxon>
        <taxon>Bacilli</taxon>
        <taxon>Bacillales</taxon>
        <taxon>Paenibacillaceae</taxon>
        <taxon>Brevibacillus</taxon>
    </lineage>
</organism>
<protein>
    <submittedName>
        <fullName evidence="7">Oligosaccharide flippase family protein</fullName>
    </submittedName>
</protein>
<evidence type="ECO:0000313" key="8">
    <source>
        <dbReference type="Proteomes" id="UP001256827"/>
    </source>
</evidence>
<gene>
    <name evidence="7" type="ORF">RGB73_25050</name>
</gene>
<feature type="transmembrane region" description="Helical" evidence="6">
    <location>
        <begin position="470"/>
        <end position="489"/>
    </location>
</feature>
<feature type="transmembrane region" description="Helical" evidence="6">
    <location>
        <begin position="350"/>
        <end position="371"/>
    </location>
</feature>
<proteinExistence type="predicted"/>
<feature type="transmembrane region" description="Helical" evidence="6">
    <location>
        <begin position="216"/>
        <end position="235"/>
    </location>
</feature>
<dbReference type="InterPro" id="IPR050833">
    <property type="entry name" value="Poly_Biosynth_Transport"/>
</dbReference>
<dbReference type="Pfam" id="PF01943">
    <property type="entry name" value="Polysacc_synt"/>
    <property type="match status" value="1"/>
</dbReference>
<feature type="transmembrane region" description="Helical" evidence="6">
    <location>
        <begin position="378"/>
        <end position="398"/>
    </location>
</feature>
<feature type="transmembrane region" description="Helical" evidence="6">
    <location>
        <begin position="12"/>
        <end position="35"/>
    </location>
</feature>
<evidence type="ECO:0000256" key="1">
    <source>
        <dbReference type="ARBA" id="ARBA00004651"/>
    </source>
</evidence>
<reference evidence="7 8" key="1">
    <citation type="submission" date="2023-09" db="EMBL/GenBank/DDBJ databases">
        <title>Complete Genome and Methylome dissection of Bacillus brevis NEB573 original source of BbsI restriction endonuclease.</title>
        <authorList>
            <person name="Fomenkov A."/>
            <person name="Roberts R.D."/>
        </authorList>
    </citation>
    <scope>NUCLEOTIDE SEQUENCE [LARGE SCALE GENOMIC DNA]</scope>
    <source>
        <strain evidence="7 8">NEB573</strain>
    </source>
</reference>
<evidence type="ECO:0000256" key="3">
    <source>
        <dbReference type="ARBA" id="ARBA00022692"/>
    </source>
</evidence>
<keyword evidence="4 6" id="KW-1133">Transmembrane helix</keyword>
<feature type="transmembrane region" description="Helical" evidence="6">
    <location>
        <begin position="437"/>
        <end position="458"/>
    </location>
</feature>
<name>A0ABY9T1Q2_BREBE</name>
<evidence type="ECO:0000256" key="2">
    <source>
        <dbReference type="ARBA" id="ARBA00022475"/>
    </source>
</evidence>
<keyword evidence="3 6" id="KW-0812">Transmembrane</keyword>
<feature type="transmembrane region" description="Helical" evidence="6">
    <location>
        <begin position="311"/>
        <end position="330"/>
    </location>
</feature>
<evidence type="ECO:0000256" key="6">
    <source>
        <dbReference type="SAM" id="Phobius"/>
    </source>
</evidence>
<comment type="subcellular location">
    <subcellularLocation>
        <location evidence="1">Cell membrane</location>
        <topology evidence="1">Multi-pass membrane protein</topology>
    </subcellularLocation>
</comment>
<feature type="transmembrane region" description="Helical" evidence="6">
    <location>
        <begin position="267"/>
        <end position="290"/>
    </location>
</feature>
<accession>A0ABY9T1Q2</accession>
<feature type="transmembrane region" description="Helical" evidence="6">
    <location>
        <begin position="79"/>
        <end position="102"/>
    </location>
</feature>
<dbReference type="InterPro" id="IPR002797">
    <property type="entry name" value="Polysacc_synth"/>
</dbReference>
<evidence type="ECO:0000256" key="4">
    <source>
        <dbReference type="ARBA" id="ARBA00022989"/>
    </source>
</evidence>
<feature type="transmembrane region" description="Helical" evidence="6">
    <location>
        <begin position="180"/>
        <end position="204"/>
    </location>
</feature>
<dbReference type="PANTHER" id="PTHR30250">
    <property type="entry name" value="PST FAMILY PREDICTED COLANIC ACID TRANSPORTER"/>
    <property type="match status" value="1"/>
</dbReference>
<dbReference type="PANTHER" id="PTHR30250:SF21">
    <property type="entry name" value="LIPID II FLIPPASE MURJ"/>
    <property type="match status" value="1"/>
</dbReference>
<keyword evidence="5 6" id="KW-0472">Membrane</keyword>
<feature type="transmembrane region" description="Helical" evidence="6">
    <location>
        <begin position="47"/>
        <end position="67"/>
    </location>
</feature>
<feature type="transmembrane region" description="Helical" evidence="6">
    <location>
        <begin position="114"/>
        <end position="134"/>
    </location>
</feature>
<keyword evidence="8" id="KW-1185">Reference proteome</keyword>
<evidence type="ECO:0000256" key="5">
    <source>
        <dbReference type="ARBA" id="ARBA00023136"/>
    </source>
</evidence>
<dbReference type="PIRSF" id="PIRSF038958">
    <property type="entry name" value="PG_synth_SpoVB"/>
    <property type="match status" value="1"/>
</dbReference>
<sequence>MYIPQLLKDFVVRSSTLTIVKLIGALGRLILFRLLGAEGIGLYQMAYSYYGLMITFITGGFASSISLATAKDIQTGRRLFHLSLFILLFLGAAGGFFTYFFAHPIAAIFNKTELVRPIQLLAPAILLVPVLSLIRGFLQGVSRYGYIAMSELIEQVVRVIGMVFLAGYLLQFGLSEAVTGVIVGALLGALIAFLFLLIPLSSATPNLPERHKPQSTAIPVFILSCLAIMGTRIILPVTDFIDSLLVPNRLVFAGYSAQEATVIFGEFFGITATVVYVPALITSSLGHIIMPRLTTAWCTLDVPGFMAKLKVAFTTALLWGLCSSYLLAVYADTISALVIGNDSLSSTIRYLSIIPLLTGIRELSTVVLWTMDIKRKPFVGLILATGVSTIVNFLVIGIPGYSMMGIALGILSFEITSLMVNLAALKKEIAPQKIRVFDWKEMMICAIFLVFLHVSAGFFRSPAIFSNPAWAPYAAMGLSLLLIPPYLFWHLMYSRRKTRPW</sequence>
<feature type="transmembrane region" description="Helical" evidence="6">
    <location>
        <begin position="155"/>
        <end position="174"/>
    </location>
</feature>
<dbReference type="InterPro" id="IPR024923">
    <property type="entry name" value="PG_synth_SpoVB"/>
</dbReference>
<dbReference type="EMBL" id="CP134050">
    <property type="protein sequence ID" value="WNC13916.1"/>
    <property type="molecule type" value="Genomic_DNA"/>
</dbReference>
<keyword evidence="2" id="KW-1003">Cell membrane</keyword>
<feature type="transmembrane region" description="Helical" evidence="6">
    <location>
        <begin position="404"/>
        <end position="425"/>
    </location>
</feature>
<evidence type="ECO:0000313" key="7">
    <source>
        <dbReference type="EMBL" id="WNC13916.1"/>
    </source>
</evidence>